<feature type="transmembrane region" description="Helical" evidence="8">
    <location>
        <begin position="479"/>
        <end position="504"/>
    </location>
</feature>
<keyword evidence="10" id="KW-1185">Reference proteome</keyword>
<dbReference type="GO" id="GO:0005886">
    <property type="term" value="C:plasma membrane"/>
    <property type="evidence" value="ECO:0007669"/>
    <property type="project" value="UniProtKB-SubCell"/>
</dbReference>
<evidence type="ECO:0000256" key="6">
    <source>
        <dbReference type="ARBA" id="ARBA00022989"/>
    </source>
</evidence>
<protein>
    <submittedName>
        <fullName evidence="9">BCCT family transporter</fullName>
    </submittedName>
</protein>
<evidence type="ECO:0000313" key="10">
    <source>
        <dbReference type="Proteomes" id="UP000306477"/>
    </source>
</evidence>
<comment type="caution">
    <text evidence="9">The sequence shown here is derived from an EMBL/GenBank/DDBJ whole genome shotgun (WGS) entry which is preliminary data.</text>
</comment>
<dbReference type="PANTHER" id="PTHR30047:SF7">
    <property type="entry name" value="HIGH-AFFINITY CHOLINE TRANSPORT PROTEIN"/>
    <property type="match status" value="1"/>
</dbReference>
<feature type="transmembrane region" description="Helical" evidence="8">
    <location>
        <begin position="94"/>
        <end position="113"/>
    </location>
</feature>
<organism evidence="9 10">
    <name type="scientific">Bacillus timonensis</name>
    <dbReference type="NCBI Taxonomy" id="1033734"/>
    <lineage>
        <taxon>Bacteria</taxon>
        <taxon>Bacillati</taxon>
        <taxon>Bacillota</taxon>
        <taxon>Bacilli</taxon>
        <taxon>Bacillales</taxon>
        <taxon>Bacillaceae</taxon>
        <taxon>Bacillus</taxon>
    </lineage>
</organism>
<feature type="transmembrane region" description="Helical" evidence="8">
    <location>
        <begin position="455"/>
        <end position="473"/>
    </location>
</feature>
<feature type="transmembrane region" description="Helical" evidence="8">
    <location>
        <begin position="151"/>
        <end position="169"/>
    </location>
</feature>
<keyword evidence="4" id="KW-1003">Cell membrane</keyword>
<evidence type="ECO:0000256" key="7">
    <source>
        <dbReference type="ARBA" id="ARBA00023136"/>
    </source>
</evidence>
<dbReference type="AlphaFoldDB" id="A0A4S3PP17"/>
<reference evidence="9 10" key="1">
    <citation type="journal article" date="2019" name="Indoor Air">
        <title>Impacts of indoor surface finishes on bacterial viability.</title>
        <authorList>
            <person name="Hu J."/>
            <person name="Maamar S.B."/>
            <person name="Glawe A.J."/>
            <person name="Gottel N."/>
            <person name="Gilbert J.A."/>
            <person name="Hartmann E.M."/>
        </authorList>
    </citation>
    <scope>NUCLEOTIDE SEQUENCE [LARGE SCALE GENOMIC DNA]</scope>
    <source>
        <strain evidence="9 10">AF060A6</strain>
    </source>
</reference>
<evidence type="ECO:0000256" key="1">
    <source>
        <dbReference type="ARBA" id="ARBA00004651"/>
    </source>
</evidence>
<evidence type="ECO:0000256" key="2">
    <source>
        <dbReference type="ARBA" id="ARBA00005658"/>
    </source>
</evidence>
<dbReference type="Pfam" id="PF02028">
    <property type="entry name" value="BCCT"/>
    <property type="match status" value="1"/>
</dbReference>
<feature type="transmembrane region" description="Helical" evidence="8">
    <location>
        <begin position="54"/>
        <end position="73"/>
    </location>
</feature>
<dbReference type="OrthoDB" id="9775735at2"/>
<dbReference type="Proteomes" id="UP000306477">
    <property type="component" value="Unassembled WGS sequence"/>
</dbReference>
<feature type="transmembrane region" description="Helical" evidence="8">
    <location>
        <begin position="416"/>
        <end position="443"/>
    </location>
</feature>
<dbReference type="RefSeq" id="WP_136380456.1">
    <property type="nucleotide sequence ID" value="NZ_SLUB01000030.1"/>
</dbReference>
<feature type="transmembrane region" description="Helical" evidence="8">
    <location>
        <begin position="233"/>
        <end position="253"/>
    </location>
</feature>
<feature type="transmembrane region" description="Helical" evidence="8">
    <location>
        <begin position="12"/>
        <end position="34"/>
    </location>
</feature>
<keyword evidence="5 8" id="KW-0812">Transmembrane</keyword>
<evidence type="ECO:0000256" key="4">
    <source>
        <dbReference type="ARBA" id="ARBA00022475"/>
    </source>
</evidence>
<keyword evidence="7 8" id="KW-0472">Membrane</keyword>
<sequence>MGLQKNKKGQEIDWVLTIGPLLLIIVISTVLFLFPNQSGHAIEFLRSIFVGEFGSFYMIFGLGVFLVSIWLAFSRFGNVKLGNLEKPRFNTFSWGAMIFTSTMAADILYWSLIEWAYYFGANPFGIENPSLAQKQDFASSYPLFHWGPIPWSFYLLPAVAYGYMIFVKNRKRQTLSEACRSTIGSRADGVLGKAIDIFSIVGLLAGTATTFSLATPLLSLTVSSTLGIPQSNVLTIIILVIIALVYTVAVTVGLKGISQLAKICVGIFITLIAVFLIFGPTKFIIESGVTGIGKLINDFFSMSTWMDPLRVSGEGGSGFPQDWTVFYWAYWIAWFVATPFFIGKISEGRTIKQTIVGGFTAGLLGTFTSFIVFGNFGLYQQTHGKVDASGMLASGASPSEVIIQIFNQLPISGVALGLLALAMIAFYASTFDALTLVVSEYSLKKLEAGQEPPKYIRVFWALIFIILPIALIFNETTLTMLQTISIVAAFPLAIIMGIVIYSFLKDISRDTGTGSSSQD</sequence>
<comment type="similarity">
    <text evidence="2">Belongs to the BCCT transporter (TC 2.A.15) family.</text>
</comment>
<evidence type="ECO:0000256" key="8">
    <source>
        <dbReference type="SAM" id="Phobius"/>
    </source>
</evidence>
<comment type="subcellular location">
    <subcellularLocation>
        <location evidence="1">Cell membrane</location>
        <topology evidence="1">Multi-pass membrane protein</topology>
    </subcellularLocation>
</comment>
<gene>
    <name evidence="9" type="ORF">E1I69_15375</name>
</gene>
<evidence type="ECO:0000256" key="5">
    <source>
        <dbReference type="ARBA" id="ARBA00022692"/>
    </source>
</evidence>
<dbReference type="PANTHER" id="PTHR30047">
    <property type="entry name" value="HIGH-AFFINITY CHOLINE TRANSPORT PROTEIN-RELATED"/>
    <property type="match status" value="1"/>
</dbReference>
<dbReference type="InterPro" id="IPR000060">
    <property type="entry name" value="BCCT_transptr"/>
</dbReference>
<keyword evidence="6 8" id="KW-1133">Transmembrane helix</keyword>
<feature type="transmembrane region" description="Helical" evidence="8">
    <location>
        <begin position="190"/>
        <end position="213"/>
    </location>
</feature>
<feature type="transmembrane region" description="Helical" evidence="8">
    <location>
        <begin position="325"/>
        <end position="343"/>
    </location>
</feature>
<name>A0A4S3PP17_9BACI</name>
<accession>A0A4S3PP17</accession>
<evidence type="ECO:0000256" key="3">
    <source>
        <dbReference type="ARBA" id="ARBA00022448"/>
    </source>
</evidence>
<dbReference type="NCBIfam" id="TIGR00842">
    <property type="entry name" value="bcct"/>
    <property type="match status" value="1"/>
</dbReference>
<dbReference type="EMBL" id="SLUB01000030">
    <property type="protein sequence ID" value="THE11341.1"/>
    <property type="molecule type" value="Genomic_DNA"/>
</dbReference>
<feature type="transmembrane region" description="Helical" evidence="8">
    <location>
        <begin position="260"/>
        <end position="278"/>
    </location>
</feature>
<keyword evidence="3" id="KW-0813">Transport</keyword>
<proteinExistence type="inferred from homology"/>
<dbReference type="GO" id="GO:0022857">
    <property type="term" value="F:transmembrane transporter activity"/>
    <property type="evidence" value="ECO:0007669"/>
    <property type="project" value="InterPro"/>
</dbReference>
<evidence type="ECO:0000313" key="9">
    <source>
        <dbReference type="EMBL" id="THE11341.1"/>
    </source>
</evidence>
<feature type="transmembrane region" description="Helical" evidence="8">
    <location>
        <begin position="355"/>
        <end position="379"/>
    </location>
</feature>